<keyword evidence="2" id="KW-1185">Reference proteome</keyword>
<comment type="caution">
    <text evidence="1">The sequence shown here is derived from an EMBL/GenBank/DDBJ whole genome shotgun (WGS) entry which is preliminary data.</text>
</comment>
<gene>
    <name evidence="1" type="ORF">N7476_005679</name>
</gene>
<dbReference type="EMBL" id="JAPZBO010000005">
    <property type="protein sequence ID" value="KAJ5315372.1"/>
    <property type="molecule type" value="Genomic_DNA"/>
</dbReference>
<evidence type="ECO:0000313" key="1">
    <source>
        <dbReference type="EMBL" id="KAJ5315372.1"/>
    </source>
</evidence>
<reference evidence="1" key="1">
    <citation type="submission" date="2022-12" db="EMBL/GenBank/DDBJ databases">
        <authorList>
            <person name="Petersen C."/>
        </authorList>
    </citation>
    <scope>NUCLEOTIDE SEQUENCE</scope>
    <source>
        <strain evidence="1">IBT 21472</strain>
    </source>
</reference>
<sequence>MASITGTENHLPKLSRFITTHDADAKAVFHKGLSEDMPVSVVDGYGYTFCLAYATNKFPVRIQEEEDVHTYSEYLANPPAWSACLERFAA</sequence>
<evidence type="ECO:0000313" key="2">
    <source>
        <dbReference type="Proteomes" id="UP001147746"/>
    </source>
</evidence>
<organism evidence="1 2">
    <name type="scientific">Penicillium atrosanguineum</name>
    <dbReference type="NCBI Taxonomy" id="1132637"/>
    <lineage>
        <taxon>Eukaryota</taxon>
        <taxon>Fungi</taxon>
        <taxon>Dikarya</taxon>
        <taxon>Ascomycota</taxon>
        <taxon>Pezizomycotina</taxon>
        <taxon>Eurotiomycetes</taxon>
        <taxon>Eurotiomycetidae</taxon>
        <taxon>Eurotiales</taxon>
        <taxon>Aspergillaceae</taxon>
        <taxon>Penicillium</taxon>
    </lineage>
</organism>
<dbReference type="OrthoDB" id="5840532at2759"/>
<dbReference type="PANTHER" id="PTHR36156">
    <property type="entry name" value="SLR2101 PROTEIN"/>
    <property type="match status" value="1"/>
</dbReference>
<dbReference type="PANTHER" id="PTHR36156:SF3">
    <property type="entry name" value="CUPIN 2 CONSERVED BARREL DOMAIN-CONTAINING PROTEIN"/>
    <property type="match status" value="1"/>
</dbReference>
<proteinExistence type="predicted"/>
<reference evidence="1" key="2">
    <citation type="journal article" date="2023" name="IMA Fungus">
        <title>Comparative genomic study of the Penicillium genus elucidates a diverse pangenome and 15 lateral gene transfer events.</title>
        <authorList>
            <person name="Petersen C."/>
            <person name="Sorensen T."/>
            <person name="Nielsen M.R."/>
            <person name="Sondergaard T.E."/>
            <person name="Sorensen J.L."/>
            <person name="Fitzpatrick D.A."/>
            <person name="Frisvad J.C."/>
            <person name="Nielsen K.L."/>
        </authorList>
    </citation>
    <scope>NUCLEOTIDE SEQUENCE</scope>
    <source>
        <strain evidence="1">IBT 21472</strain>
    </source>
</reference>
<dbReference type="InterPro" id="IPR047142">
    <property type="entry name" value="OryJ/VirC-like"/>
</dbReference>
<accession>A0A9W9PVS7</accession>
<dbReference type="AlphaFoldDB" id="A0A9W9PVS7"/>
<name>A0A9W9PVS7_9EURO</name>
<protein>
    <submittedName>
        <fullName evidence="1">Uncharacterized protein</fullName>
    </submittedName>
</protein>
<dbReference type="Proteomes" id="UP001147746">
    <property type="component" value="Unassembled WGS sequence"/>
</dbReference>